<keyword evidence="2" id="KW-1185">Reference proteome</keyword>
<organism evidence="1 2">
    <name type="scientific">Pseudonocardia sediminis</name>
    <dbReference type="NCBI Taxonomy" id="1397368"/>
    <lineage>
        <taxon>Bacteria</taxon>
        <taxon>Bacillati</taxon>
        <taxon>Actinomycetota</taxon>
        <taxon>Actinomycetes</taxon>
        <taxon>Pseudonocardiales</taxon>
        <taxon>Pseudonocardiaceae</taxon>
        <taxon>Pseudonocardia</taxon>
    </lineage>
</organism>
<dbReference type="Proteomes" id="UP000291591">
    <property type="component" value="Unassembled WGS sequence"/>
</dbReference>
<dbReference type="AlphaFoldDB" id="A0A4Q7V4Q8"/>
<evidence type="ECO:0000313" key="2">
    <source>
        <dbReference type="Proteomes" id="UP000291591"/>
    </source>
</evidence>
<proteinExistence type="predicted"/>
<evidence type="ECO:0000313" key="1">
    <source>
        <dbReference type="EMBL" id="RZT89005.1"/>
    </source>
</evidence>
<comment type="caution">
    <text evidence="1">The sequence shown here is derived from an EMBL/GenBank/DDBJ whole genome shotgun (WGS) entry which is preliminary data.</text>
</comment>
<accession>A0A4Q7V4Q8</accession>
<evidence type="ECO:0008006" key="3">
    <source>
        <dbReference type="Google" id="ProtNLM"/>
    </source>
</evidence>
<protein>
    <recommendedName>
        <fullName evidence="3">Alpha/beta hydrolase</fullName>
    </recommendedName>
</protein>
<sequence length="46" mass="4436">MTDSLAVPGAVLSHDVTGTGPLLLLIPGGAMDSAPFTGLASALSGR</sequence>
<dbReference type="EMBL" id="SHKL01000001">
    <property type="protein sequence ID" value="RZT89005.1"/>
    <property type="molecule type" value="Genomic_DNA"/>
</dbReference>
<reference evidence="1 2" key="1">
    <citation type="submission" date="2019-02" db="EMBL/GenBank/DDBJ databases">
        <title>Sequencing the genomes of 1000 actinobacteria strains.</title>
        <authorList>
            <person name="Klenk H.-P."/>
        </authorList>
    </citation>
    <scope>NUCLEOTIDE SEQUENCE [LARGE SCALE GENOMIC DNA]</scope>
    <source>
        <strain evidence="1 2">DSM 45779</strain>
    </source>
</reference>
<gene>
    <name evidence="1" type="ORF">EV383_5959</name>
</gene>
<name>A0A4Q7V4Q8_PSEST</name>
<dbReference type="RefSeq" id="WP_165438545.1">
    <property type="nucleotide sequence ID" value="NZ_SHKL01000001.1"/>
</dbReference>